<proteinExistence type="predicted"/>
<dbReference type="Proteomes" id="UP000276349">
    <property type="component" value="Unassembled WGS sequence"/>
</dbReference>
<comment type="caution">
    <text evidence="2">The sequence shown here is derived from an EMBL/GenBank/DDBJ whole genome shotgun (WGS) entry which is preliminary data.</text>
</comment>
<protein>
    <submittedName>
        <fullName evidence="2">Uncharacterized protein</fullName>
    </submittedName>
</protein>
<reference evidence="2 3" key="1">
    <citation type="submission" date="2018-12" db="EMBL/GenBank/DDBJ databases">
        <authorList>
            <person name="Yu L."/>
        </authorList>
    </citation>
    <scope>NUCLEOTIDE SEQUENCE [LARGE SCALE GENOMIC DNA]</scope>
    <source>
        <strain evidence="2 3">S5H2222</strain>
    </source>
</reference>
<evidence type="ECO:0000313" key="2">
    <source>
        <dbReference type="EMBL" id="RTQ87634.1"/>
    </source>
</evidence>
<sequence>MSNIKIKIGIFVLMLLVFTLITFTYQYQKEIDWTKEIYLNKSNVNFIESLHQYDADDLQNTLESLNEVESMSKDEAMTLTAKASNEWSLWVQTLHKAVLTADYIVPKEDEQYGYNGYIVGSEKQYQILGNLFTTNGFRFYFDSLENKIITNQLNNQDKMLLQEVNQLFNSIHNVMKSNWLIKVENINFLTDQDEILKMKEPFLNSIEQDVQSLSDLYHEFSN</sequence>
<accession>A0A431UDS7</accession>
<dbReference type="EMBL" id="RXNR01000091">
    <property type="protein sequence ID" value="RTQ87634.1"/>
    <property type="molecule type" value="Genomic_DNA"/>
</dbReference>
<evidence type="ECO:0000313" key="3">
    <source>
        <dbReference type="Proteomes" id="UP000276349"/>
    </source>
</evidence>
<gene>
    <name evidence="2" type="ORF">EKG35_18820</name>
</gene>
<dbReference type="OrthoDB" id="9822794at2"/>
<dbReference type="RefSeq" id="WP_126296085.1">
    <property type="nucleotide sequence ID" value="NZ_CP185866.1"/>
</dbReference>
<feature type="transmembrane region" description="Helical" evidence="1">
    <location>
        <begin position="6"/>
        <end position="25"/>
    </location>
</feature>
<name>A0A431UDS7_9BACI</name>
<keyword evidence="1" id="KW-0812">Transmembrane</keyword>
<organism evidence="2 3">
    <name type="scientific">Lysinibacillus telephonicus</name>
    <dbReference type="NCBI Taxonomy" id="1714840"/>
    <lineage>
        <taxon>Bacteria</taxon>
        <taxon>Bacillati</taxon>
        <taxon>Bacillota</taxon>
        <taxon>Bacilli</taxon>
        <taxon>Bacillales</taxon>
        <taxon>Bacillaceae</taxon>
        <taxon>Lysinibacillus</taxon>
    </lineage>
</organism>
<evidence type="ECO:0000256" key="1">
    <source>
        <dbReference type="SAM" id="Phobius"/>
    </source>
</evidence>
<keyword evidence="1" id="KW-1133">Transmembrane helix</keyword>
<dbReference type="AlphaFoldDB" id="A0A431UDS7"/>
<keyword evidence="3" id="KW-1185">Reference proteome</keyword>
<keyword evidence="1" id="KW-0472">Membrane</keyword>